<organism evidence="3 4">
    <name type="scientific">Novipirellula artificiosorum</name>
    <dbReference type="NCBI Taxonomy" id="2528016"/>
    <lineage>
        <taxon>Bacteria</taxon>
        <taxon>Pseudomonadati</taxon>
        <taxon>Planctomycetota</taxon>
        <taxon>Planctomycetia</taxon>
        <taxon>Pirellulales</taxon>
        <taxon>Pirellulaceae</taxon>
        <taxon>Novipirellula</taxon>
    </lineage>
</organism>
<dbReference type="InterPro" id="IPR050300">
    <property type="entry name" value="GDXG_lipolytic_enzyme"/>
</dbReference>
<dbReference type="Pfam" id="PF20434">
    <property type="entry name" value="BD-FAE"/>
    <property type="match status" value="1"/>
</dbReference>
<evidence type="ECO:0000313" key="3">
    <source>
        <dbReference type="EMBL" id="TWU28750.1"/>
    </source>
</evidence>
<dbReference type="AlphaFoldDB" id="A0A5C6CW24"/>
<comment type="caution">
    <text evidence="3">The sequence shown here is derived from an EMBL/GenBank/DDBJ whole genome shotgun (WGS) entry which is preliminary data.</text>
</comment>
<dbReference type="EMBL" id="SJPV01000030">
    <property type="protein sequence ID" value="TWU28750.1"/>
    <property type="molecule type" value="Genomic_DNA"/>
</dbReference>
<dbReference type="SUPFAM" id="SSF53474">
    <property type="entry name" value="alpha/beta-Hydrolases"/>
    <property type="match status" value="1"/>
</dbReference>
<reference evidence="3 4" key="1">
    <citation type="submission" date="2019-02" db="EMBL/GenBank/DDBJ databases">
        <title>Deep-cultivation of Planctomycetes and their phenomic and genomic characterization uncovers novel biology.</title>
        <authorList>
            <person name="Wiegand S."/>
            <person name="Jogler M."/>
            <person name="Boedeker C."/>
            <person name="Pinto D."/>
            <person name="Vollmers J."/>
            <person name="Rivas-Marin E."/>
            <person name="Kohn T."/>
            <person name="Peeters S.H."/>
            <person name="Heuer A."/>
            <person name="Rast P."/>
            <person name="Oberbeckmann S."/>
            <person name="Bunk B."/>
            <person name="Jeske O."/>
            <person name="Meyerdierks A."/>
            <person name="Storesund J.E."/>
            <person name="Kallscheuer N."/>
            <person name="Luecker S."/>
            <person name="Lage O.M."/>
            <person name="Pohl T."/>
            <person name="Merkel B.J."/>
            <person name="Hornburger P."/>
            <person name="Mueller R.-W."/>
            <person name="Bruemmer F."/>
            <person name="Labrenz M."/>
            <person name="Spormann A.M."/>
            <person name="Op Den Camp H."/>
            <person name="Overmann J."/>
            <person name="Amann R."/>
            <person name="Jetten M.S.M."/>
            <person name="Mascher T."/>
            <person name="Medema M.H."/>
            <person name="Devos D.P."/>
            <person name="Kaster A.-K."/>
            <person name="Ovreas L."/>
            <person name="Rohde M."/>
            <person name="Galperin M.Y."/>
            <person name="Jogler C."/>
        </authorList>
    </citation>
    <scope>NUCLEOTIDE SEQUENCE [LARGE SCALE GENOMIC DNA]</scope>
    <source>
        <strain evidence="3 4">Poly41</strain>
    </source>
</reference>
<dbReference type="EC" id="3.1.1.72" evidence="3"/>
<dbReference type="PANTHER" id="PTHR48081">
    <property type="entry name" value="AB HYDROLASE SUPERFAMILY PROTEIN C4A8.06C"/>
    <property type="match status" value="1"/>
</dbReference>
<gene>
    <name evidence="3" type="primary">axeA1_6</name>
    <name evidence="3" type="ORF">Poly41_69120</name>
</gene>
<evidence type="ECO:0000259" key="2">
    <source>
        <dbReference type="Pfam" id="PF20434"/>
    </source>
</evidence>
<dbReference type="Gene3D" id="3.40.50.1820">
    <property type="entry name" value="alpha/beta hydrolase"/>
    <property type="match status" value="1"/>
</dbReference>
<evidence type="ECO:0000313" key="4">
    <source>
        <dbReference type="Proteomes" id="UP000319143"/>
    </source>
</evidence>
<dbReference type="GO" id="GO:0046555">
    <property type="term" value="F:acetylxylan esterase activity"/>
    <property type="evidence" value="ECO:0007669"/>
    <property type="project" value="UniProtKB-EC"/>
</dbReference>
<dbReference type="InterPro" id="IPR029058">
    <property type="entry name" value="AB_hydrolase_fold"/>
</dbReference>
<dbReference type="PANTHER" id="PTHR48081:SF13">
    <property type="entry name" value="ALPHA_BETA HYDROLASE"/>
    <property type="match status" value="1"/>
</dbReference>
<evidence type="ECO:0000256" key="1">
    <source>
        <dbReference type="ARBA" id="ARBA00022801"/>
    </source>
</evidence>
<dbReference type="InterPro" id="IPR049492">
    <property type="entry name" value="BD-FAE-like_dom"/>
</dbReference>
<name>A0A5C6CW24_9BACT</name>
<dbReference type="Proteomes" id="UP000319143">
    <property type="component" value="Unassembled WGS sequence"/>
</dbReference>
<accession>A0A5C6CW24</accession>
<sequence>MKNQARQPYNLLGPLEFRLERPSDPFFRAHAPVVQIAKPNGLVPPGVASFIGVVVGLAFPPHSPYRGDRIGPVYKAVQFRLETLGIFKVFHTHSLRTSKRASMKSMPQVLALVFLIALSRPCSGEEVTIDADVVYGHKLGLAMTCDVFTPTEDATGAAVLFMVSGGWYSSWSPPEQTQHMFRPLTDKGFTVFAVRHGSSPKFSIAEAVADVRRSVRYIRLNAGRWKIDPNRIGVFGMSAGGHLSLMLGTASDEGNAEAKDPVDRVSDRVNAVVAYVAPTDLRIMSKDAPDRLEAYDRFPALEIDAKTAEADSPLVFVTSDDPPTLLLAGAKDELVPISHSRNIKAAFEKANVTSELIEFENAGHGFGGEDAQKATNAMVDWFVTHLTDNTAEASK</sequence>
<protein>
    <submittedName>
        <fullName evidence="3">Acetylxylan esterase</fullName>
        <ecNumber evidence="3">3.1.1.72</ecNumber>
    </submittedName>
</protein>
<keyword evidence="4" id="KW-1185">Reference proteome</keyword>
<keyword evidence="1 3" id="KW-0378">Hydrolase</keyword>
<feature type="domain" description="BD-FAE-like" evidence="2">
    <location>
        <begin position="146"/>
        <end position="345"/>
    </location>
</feature>
<proteinExistence type="predicted"/>